<feature type="disulfide bond" evidence="1">
    <location>
        <begin position="343"/>
        <end position="377"/>
    </location>
</feature>
<evidence type="ECO:0000313" key="6">
    <source>
        <dbReference type="Proteomes" id="UP000024635"/>
    </source>
</evidence>
<dbReference type="PROSITE" id="PS51670">
    <property type="entry name" value="SHKT"/>
    <property type="match status" value="5"/>
</dbReference>
<sequence>MHNTSRTIHPAPMRTITVFFVFVAASSSVVTAEFLSCGNGAESNCCDKHESCAEWARNNECENNPEWMLPNCQLSCHSCETHTSQCGTGRESNCCDQHPSCASWAQQGECQNNPEWMLPNCPLSCHNCDSDEATTDPSNKISGGGWKREVSMISESAAVADGRHHSHALFQSVNLWYGKSRQNGGYYEFDFVGPVHMFTKQKLLCRSFTGPRGIVNTMPISVCGTGKESNCCDKHPSCASWAQQGECQNNPEWMLPNCQLSCHSCETESDEPSTETSMCGTGNESNCCDKHPNCAFWARRRECKSNPDWMLPNCPLSCRNCGTDFDKQTTKVRQCGTGKESECCDHHSSCAFWASKGECRKDPDWMLRKCQLSCHFCQTEEDEPLPDPSRVNRIQGNIRGEGGDGRRGCPSSGGGQDVRRDATAPHAYAH</sequence>
<keyword evidence="1" id="KW-1015">Disulfide bond</keyword>
<comment type="caution">
    <text evidence="1">Lacks conserved residue(s) required for the propagation of feature annotation.</text>
</comment>
<evidence type="ECO:0000256" key="1">
    <source>
        <dbReference type="PROSITE-ProRule" id="PRU01005"/>
    </source>
</evidence>
<name>A0A016TCH9_9BILA</name>
<dbReference type="PANTHER" id="PTHR21724:SF109">
    <property type="entry name" value="SHKT DOMAIN-CONTAINING PROTEIN"/>
    <property type="match status" value="1"/>
</dbReference>
<evidence type="ECO:0000256" key="3">
    <source>
        <dbReference type="SAM" id="SignalP"/>
    </source>
</evidence>
<dbReference type="Pfam" id="PF01549">
    <property type="entry name" value="ShK"/>
    <property type="match status" value="5"/>
</dbReference>
<feature type="domain" description="ShKT" evidence="4">
    <location>
        <begin position="343"/>
        <end position="377"/>
    </location>
</feature>
<feature type="domain" description="ShKT" evidence="4">
    <location>
        <begin position="231"/>
        <end position="265"/>
    </location>
</feature>
<feature type="disulfide bond" evidence="1">
    <location>
        <begin position="287"/>
        <end position="321"/>
    </location>
</feature>
<feature type="domain" description="ShKT" evidence="4">
    <location>
        <begin position="287"/>
        <end position="321"/>
    </location>
</feature>
<protein>
    <recommendedName>
        <fullName evidence="4">ShKT domain-containing protein</fullName>
    </recommendedName>
</protein>
<feature type="signal peptide" evidence="3">
    <location>
        <begin position="1"/>
        <end position="32"/>
    </location>
</feature>
<organism evidence="5 6">
    <name type="scientific">Ancylostoma ceylanicum</name>
    <dbReference type="NCBI Taxonomy" id="53326"/>
    <lineage>
        <taxon>Eukaryota</taxon>
        <taxon>Metazoa</taxon>
        <taxon>Ecdysozoa</taxon>
        <taxon>Nematoda</taxon>
        <taxon>Chromadorea</taxon>
        <taxon>Rhabditida</taxon>
        <taxon>Rhabditina</taxon>
        <taxon>Rhabditomorpha</taxon>
        <taxon>Strongyloidea</taxon>
        <taxon>Ancylostomatidae</taxon>
        <taxon>Ancylostomatinae</taxon>
        <taxon>Ancylostoma</taxon>
    </lineage>
</organism>
<accession>A0A016TCH9</accession>
<feature type="disulfide bond" evidence="1">
    <location>
        <begin position="231"/>
        <end position="265"/>
    </location>
</feature>
<feature type="disulfide bond" evidence="1">
    <location>
        <begin position="94"/>
        <end position="128"/>
    </location>
</feature>
<dbReference type="STRING" id="53326.A0A016TCH9"/>
<feature type="chain" id="PRO_5001490869" description="ShKT domain-containing protein" evidence="3">
    <location>
        <begin position="33"/>
        <end position="430"/>
    </location>
</feature>
<evidence type="ECO:0000259" key="4">
    <source>
        <dbReference type="PROSITE" id="PS51670"/>
    </source>
</evidence>
<gene>
    <name evidence="5" type="primary">Acey_s0114.g457</name>
    <name evidence="5" type="ORF">Y032_0114g457</name>
</gene>
<keyword evidence="3" id="KW-0732">Signal</keyword>
<keyword evidence="6" id="KW-1185">Reference proteome</keyword>
<feature type="disulfide bond" evidence="1">
    <location>
        <begin position="45"/>
        <end position="79"/>
    </location>
</feature>
<proteinExistence type="predicted"/>
<dbReference type="OrthoDB" id="5920234at2759"/>
<evidence type="ECO:0000256" key="2">
    <source>
        <dbReference type="SAM" id="MobiDB-lite"/>
    </source>
</evidence>
<dbReference type="AlphaFoldDB" id="A0A016TCH9"/>
<dbReference type="SMART" id="SM00254">
    <property type="entry name" value="ShKT"/>
    <property type="match status" value="5"/>
</dbReference>
<feature type="region of interest" description="Disordered" evidence="2">
    <location>
        <begin position="380"/>
        <end position="430"/>
    </location>
</feature>
<dbReference type="PANTHER" id="PTHR21724">
    <property type="entry name" value="SHKT DOMAIN-CONTAINING PROTEIN"/>
    <property type="match status" value="1"/>
</dbReference>
<reference evidence="6" key="1">
    <citation type="journal article" date="2015" name="Nat. Genet.">
        <title>The genome and transcriptome of the zoonotic hookworm Ancylostoma ceylanicum identify infection-specific gene families.</title>
        <authorList>
            <person name="Schwarz E.M."/>
            <person name="Hu Y."/>
            <person name="Antoshechkin I."/>
            <person name="Miller M.M."/>
            <person name="Sternberg P.W."/>
            <person name="Aroian R.V."/>
        </authorList>
    </citation>
    <scope>NUCLEOTIDE SEQUENCE</scope>
    <source>
        <strain evidence="6">HY135</strain>
    </source>
</reference>
<dbReference type="Proteomes" id="UP000024635">
    <property type="component" value="Unassembled WGS sequence"/>
</dbReference>
<comment type="caution">
    <text evidence="5">The sequence shown here is derived from an EMBL/GenBank/DDBJ whole genome shotgun (WGS) entry which is preliminary data.</text>
</comment>
<dbReference type="InterPro" id="IPR003582">
    <property type="entry name" value="ShKT_dom"/>
</dbReference>
<feature type="domain" description="ShKT" evidence="4">
    <location>
        <begin position="94"/>
        <end position="128"/>
    </location>
</feature>
<feature type="domain" description="ShKT" evidence="4">
    <location>
        <begin position="45"/>
        <end position="79"/>
    </location>
</feature>
<evidence type="ECO:0000313" key="5">
    <source>
        <dbReference type="EMBL" id="EYC00654.1"/>
    </source>
</evidence>
<dbReference type="EMBL" id="JARK01001450">
    <property type="protein sequence ID" value="EYC00654.1"/>
    <property type="molecule type" value="Genomic_DNA"/>
</dbReference>